<feature type="compositionally biased region" description="Acidic residues" evidence="1">
    <location>
        <begin position="198"/>
        <end position="209"/>
    </location>
</feature>
<evidence type="ECO:0000256" key="1">
    <source>
        <dbReference type="SAM" id="MobiDB-lite"/>
    </source>
</evidence>
<dbReference type="AlphaFoldDB" id="X8IWU2"/>
<feature type="non-terminal residue" evidence="2">
    <location>
        <position position="331"/>
    </location>
</feature>
<sequence>MVKNSKGPKPQPGKPSTDESSVVTETVSQPVETPAIIAEDEDVPMNAAPSVQTEPEPEFTPAQEHETAQLKAELEKMREERDEAIRALESARQDSVAARERLNDVKEAAAEQKERVASLKDDASRHRKTIKELEADIEHWRERALDAEQDCEKYDKDYLSLEEEYNRYKANNPERRDPSPRPSIDHEQEDREFRSMYEDEFDAIMDDASESSKKPRLIEAPSGATPRGASNTAPKAKTSAKQVARKETPRTPTSAYEPPTNPHKAVMRRKEAQGSAEEGVEDAEEDPLQLVKLPLGLAKRISSLPIAGTVTQVTRSAPMHGATGTPRKYMR</sequence>
<name>X8IWU2_9AGAM</name>
<reference evidence="3" key="1">
    <citation type="journal article" date="2014" name="Genome Announc.">
        <title>Draft genome sequence of the plant-pathogenic soil fungus Rhizoctonia solani anastomosis group 3 strain Rhs1AP.</title>
        <authorList>
            <person name="Cubeta M.A."/>
            <person name="Thomas E."/>
            <person name="Dean R.A."/>
            <person name="Jabaji S."/>
            <person name="Neate S.M."/>
            <person name="Tavantzis S."/>
            <person name="Toda T."/>
            <person name="Vilgalys R."/>
            <person name="Bharathan N."/>
            <person name="Fedorova-Abrams N."/>
            <person name="Pakala S.B."/>
            <person name="Pakala S.M."/>
            <person name="Zafar N."/>
            <person name="Joardar V."/>
            <person name="Losada L."/>
            <person name="Nierman W.C."/>
        </authorList>
    </citation>
    <scope>NUCLEOTIDE SEQUENCE [LARGE SCALE GENOMIC DNA]</scope>
    <source>
        <strain evidence="3">AG-3</strain>
    </source>
</reference>
<protein>
    <submittedName>
        <fullName evidence="2">Uncharacterized protein</fullName>
    </submittedName>
</protein>
<gene>
    <name evidence="2" type="ORF">RSOL_005830</name>
</gene>
<proteinExistence type="predicted"/>
<feature type="region of interest" description="Disordered" evidence="1">
    <location>
        <begin position="165"/>
        <end position="286"/>
    </location>
</feature>
<dbReference type="EMBL" id="JATN01000322">
    <property type="protein sequence ID" value="EUC53486.1"/>
    <property type="molecule type" value="Genomic_DNA"/>
</dbReference>
<organism evidence="2 3">
    <name type="scientific">Rhizoctonia solani AG-3 Rhs1AP</name>
    <dbReference type="NCBI Taxonomy" id="1086054"/>
    <lineage>
        <taxon>Eukaryota</taxon>
        <taxon>Fungi</taxon>
        <taxon>Dikarya</taxon>
        <taxon>Basidiomycota</taxon>
        <taxon>Agaricomycotina</taxon>
        <taxon>Agaricomycetes</taxon>
        <taxon>Cantharellales</taxon>
        <taxon>Ceratobasidiaceae</taxon>
        <taxon>Rhizoctonia</taxon>
    </lineage>
</organism>
<feature type="compositionally biased region" description="Basic and acidic residues" evidence="1">
    <location>
        <begin position="165"/>
        <end position="197"/>
    </location>
</feature>
<comment type="caution">
    <text evidence="2">The sequence shown here is derived from an EMBL/GenBank/DDBJ whole genome shotgun (WGS) entry which is preliminary data.</text>
</comment>
<dbReference type="Gene3D" id="1.10.287.1490">
    <property type="match status" value="1"/>
</dbReference>
<accession>X8IWU2</accession>
<feature type="region of interest" description="Disordered" evidence="1">
    <location>
        <begin position="1"/>
        <end position="68"/>
    </location>
</feature>
<feature type="compositionally biased region" description="Polar residues" evidence="1">
    <location>
        <begin position="18"/>
        <end position="31"/>
    </location>
</feature>
<dbReference type="Proteomes" id="UP000030108">
    <property type="component" value="Unassembled WGS sequence"/>
</dbReference>
<evidence type="ECO:0000313" key="3">
    <source>
        <dbReference type="Proteomes" id="UP000030108"/>
    </source>
</evidence>
<evidence type="ECO:0000313" key="2">
    <source>
        <dbReference type="EMBL" id="EUC53486.1"/>
    </source>
</evidence>